<dbReference type="Gramene" id="Mp2g24830.1">
    <property type="protein sequence ID" value="Mp2g24830.1.cds"/>
    <property type="gene ID" value="Mp2g24830"/>
</dbReference>
<dbReference type="EMBL" id="KZ772850">
    <property type="protein sequence ID" value="PTQ27872.1"/>
    <property type="molecule type" value="Genomic_DNA"/>
</dbReference>
<sequence>MWLFLFNTHGNVTEEREPEDHALASASVEYKQIFACRRSLSASKVMEISKVLSQA</sequence>
<name>A0A2R6W200_MARPO</name>
<proteinExistence type="predicted"/>
<protein>
    <submittedName>
        <fullName evidence="1">Uncharacterized protein</fullName>
    </submittedName>
</protein>
<dbReference type="AlphaFoldDB" id="A0A2R6W200"/>
<gene>
    <name evidence="1" type="ORF">MARPO_0181s0014</name>
</gene>
<evidence type="ECO:0000313" key="2">
    <source>
        <dbReference type="Proteomes" id="UP000244005"/>
    </source>
</evidence>
<organism evidence="1 2">
    <name type="scientific">Marchantia polymorpha</name>
    <name type="common">Common liverwort</name>
    <name type="synonym">Marchantia aquatica</name>
    <dbReference type="NCBI Taxonomy" id="3197"/>
    <lineage>
        <taxon>Eukaryota</taxon>
        <taxon>Viridiplantae</taxon>
        <taxon>Streptophyta</taxon>
        <taxon>Embryophyta</taxon>
        <taxon>Marchantiophyta</taxon>
        <taxon>Marchantiopsida</taxon>
        <taxon>Marchantiidae</taxon>
        <taxon>Marchantiales</taxon>
        <taxon>Marchantiaceae</taxon>
        <taxon>Marchantia</taxon>
    </lineage>
</organism>
<keyword evidence="2" id="KW-1185">Reference proteome</keyword>
<reference evidence="2" key="1">
    <citation type="journal article" date="2017" name="Cell">
        <title>Insights into land plant evolution garnered from the Marchantia polymorpha genome.</title>
        <authorList>
            <person name="Bowman J.L."/>
            <person name="Kohchi T."/>
            <person name="Yamato K.T."/>
            <person name="Jenkins J."/>
            <person name="Shu S."/>
            <person name="Ishizaki K."/>
            <person name="Yamaoka S."/>
            <person name="Nishihama R."/>
            <person name="Nakamura Y."/>
            <person name="Berger F."/>
            <person name="Adam C."/>
            <person name="Aki S.S."/>
            <person name="Althoff F."/>
            <person name="Araki T."/>
            <person name="Arteaga-Vazquez M.A."/>
            <person name="Balasubrmanian S."/>
            <person name="Barry K."/>
            <person name="Bauer D."/>
            <person name="Boehm C.R."/>
            <person name="Briginshaw L."/>
            <person name="Caballero-Perez J."/>
            <person name="Catarino B."/>
            <person name="Chen F."/>
            <person name="Chiyoda S."/>
            <person name="Chovatia M."/>
            <person name="Davies K.M."/>
            <person name="Delmans M."/>
            <person name="Demura T."/>
            <person name="Dierschke T."/>
            <person name="Dolan L."/>
            <person name="Dorantes-Acosta A.E."/>
            <person name="Eklund D.M."/>
            <person name="Florent S.N."/>
            <person name="Flores-Sandoval E."/>
            <person name="Fujiyama A."/>
            <person name="Fukuzawa H."/>
            <person name="Galik B."/>
            <person name="Grimanelli D."/>
            <person name="Grimwood J."/>
            <person name="Grossniklaus U."/>
            <person name="Hamada T."/>
            <person name="Haseloff J."/>
            <person name="Hetherington A.J."/>
            <person name="Higo A."/>
            <person name="Hirakawa Y."/>
            <person name="Hundley H.N."/>
            <person name="Ikeda Y."/>
            <person name="Inoue K."/>
            <person name="Inoue S.I."/>
            <person name="Ishida S."/>
            <person name="Jia Q."/>
            <person name="Kakita M."/>
            <person name="Kanazawa T."/>
            <person name="Kawai Y."/>
            <person name="Kawashima T."/>
            <person name="Kennedy M."/>
            <person name="Kinose K."/>
            <person name="Kinoshita T."/>
            <person name="Kohara Y."/>
            <person name="Koide E."/>
            <person name="Komatsu K."/>
            <person name="Kopischke S."/>
            <person name="Kubo M."/>
            <person name="Kyozuka J."/>
            <person name="Lagercrantz U."/>
            <person name="Lin S.S."/>
            <person name="Lindquist E."/>
            <person name="Lipzen A.M."/>
            <person name="Lu C.W."/>
            <person name="De Luna E."/>
            <person name="Martienssen R.A."/>
            <person name="Minamino N."/>
            <person name="Mizutani M."/>
            <person name="Mizutani M."/>
            <person name="Mochizuki N."/>
            <person name="Monte I."/>
            <person name="Mosher R."/>
            <person name="Nagasaki H."/>
            <person name="Nakagami H."/>
            <person name="Naramoto S."/>
            <person name="Nishitani K."/>
            <person name="Ohtani M."/>
            <person name="Okamoto T."/>
            <person name="Okumura M."/>
            <person name="Phillips J."/>
            <person name="Pollak B."/>
            <person name="Reinders A."/>
            <person name="Rovekamp M."/>
            <person name="Sano R."/>
            <person name="Sawa S."/>
            <person name="Schmid M.W."/>
            <person name="Shirakawa M."/>
            <person name="Solano R."/>
            <person name="Spunde A."/>
            <person name="Suetsugu N."/>
            <person name="Sugano S."/>
            <person name="Sugiyama A."/>
            <person name="Sun R."/>
            <person name="Suzuki Y."/>
            <person name="Takenaka M."/>
            <person name="Takezawa D."/>
            <person name="Tomogane H."/>
            <person name="Tsuzuki M."/>
            <person name="Ueda T."/>
            <person name="Umeda M."/>
            <person name="Ward J.M."/>
            <person name="Watanabe Y."/>
            <person name="Yazaki K."/>
            <person name="Yokoyama R."/>
            <person name="Yoshitake Y."/>
            <person name="Yotsui I."/>
            <person name="Zachgo S."/>
            <person name="Schmutz J."/>
        </authorList>
    </citation>
    <scope>NUCLEOTIDE SEQUENCE [LARGE SCALE GENOMIC DNA]</scope>
    <source>
        <strain evidence="2">Tak-1</strain>
    </source>
</reference>
<accession>A0A2R6W200</accession>
<evidence type="ECO:0000313" key="1">
    <source>
        <dbReference type="EMBL" id="PTQ27872.1"/>
    </source>
</evidence>
<dbReference type="Proteomes" id="UP000244005">
    <property type="component" value="Unassembled WGS sequence"/>
</dbReference>